<reference evidence="3" key="1">
    <citation type="submission" date="2006-10" db="EMBL/GenBank/DDBJ databases">
        <authorList>
            <person name="Amadeo P."/>
            <person name="Zhao Q."/>
            <person name="Wortman J."/>
            <person name="Fraser-Liggett C."/>
            <person name="Carlton J."/>
        </authorList>
    </citation>
    <scope>NUCLEOTIDE SEQUENCE</scope>
    <source>
        <strain evidence="3">G3</strain>
    </source>
</reference>
<dbReference type="EMBL" id="DS113235">
    <property type="protein sequence ID" value="EAY17066.1"/>
    <property type="molecule type" value="Genomic_DNA"/>
</dbReference>
<proteinExistence type="predicted"/>
<dbReference type="InterPro" id="IPR000007">
    <property type="entry name" value="Tubby_C"/>
</dbReference>
<feature type="compositionally biased region" description="Polar residues" evidence="1">
    <location>
        <begin position="87"/>
        <end position="98"/>
    </location>
</feature>
<sequence length="385" mass="43715">MTVTSEPFLDDLKVVFQQTFILTDPTMNTSEVQYFHCRIPKTKLTDTKLSQVEPSVAPIPSETRQKSRLLESNTLQVSKVIQDKLETQNPVQAPNSPAVNDVQETKPSPQAEKQNLSPQPRRRIEAQRFDSPINKEPPEPTQPAASSPVKQSPQKPIDNGIEFKETIEPKSLLDYWTIPLKNQEITQFIFYRNENEFGLVDPTNKELQIKAIKRQTGVNIMLGGDKVAEIKQQDEDTFFCYTTEYKPYQELCAMKLNRSYAKDGGPILFELYIPALKKHAEGQRYVQIEGAETSGLVARVLQHAKEAIVMKTRVPQNQGSTFDLSFDTIFKNPDQHNFIVYHDSSPRRIVASLGSTTSNMYKTTVTYPMCPLQILFTCVACHLLD</sequence>
<dbReference type="VEuPathDB" id="TrichDB:TVAG_297450"/>
<feature type="compositionally biased region" description="Polar residues" evidence="1">
    <location>
        <begin position="105"/>
        <end position="118"/>
    </location>
</feature>
<feature type="compositionally biased region" description="Polar residues" evidence="1">
    <location>
        <begin position="143"/>
        <end position="154"/>
    </location>
</feature>
<protein>
    <recommendedName>
        <fullName evidence="2">Tubby C-terminal domain-containing protein</fullName>
    </recommendedName>
</protein>
<dbReference type="Proteomes" id="UP000001542">
    <property type="component" value="Unassembled WGS sequence"/>
</dbReference>
<reference evidence="3" key="2">
    <citation type="journal article" date="2007" name="Science">
        <title>Draft genome sequence of the sexually transmitted pathogen Trichomonas vaginalis.</title>
        <authorList>
            <person name="Carlton J.M."/>
            <person name="Hirt R.P."/>
            <person name="Silva J.C."/>
            <person name="Delcher A.L."/>
            <person name="Schatz M."/>
            <person name="Zhao Q."/>
            <person name="Wortman J.R."/>
            <person name="Bidwell S.L."/>
            <person name="Alsmark U.C.M."/>
            <person name="Besteiro S."/>
            <person name="Sicheritz-Ponten T."/>
            <person name="Noel C.J."/>
            <person name="Dacks J.B."/>
            <person name="Foster P.G."/>
            <person name="Simillion C."/>
            <person name="Van de Peer Y."/>
            <person name="Miranda-Saavedra D."/>
            <person name="Barton G.J."/>
            <person name="Westrop G.D."/>
            <person name="Mueller S."/>
            <person name="Dessi D."/>
            <person name="Fiori P.L."/>
            <person name="Ren Q."/>
            <person name="Paulsen I."/>
            <person name="Zhang H."/>
            <person name="Bastida-Corcuera F.D."/>
            <person name="Simoes-Barbosa A."/>
            <person name="Brown M.T."/>
            <person name="Hayes R.D."/>
            <person name="Mukherjee M."/>
            <person name="Okumura C.Y."/>
            <person name="Schneider R."/>
            <person name="Smith A.J."/>
            <person name="Vanacova S."/>
            <person name="Villalvazo M."/>
            <person name="Haas B.J."/>
            <person name="Pertea M."/>
            <person name="Feldblyum T.V."/>
            <person name="Utterback T.R."/>
            <person name="Shu C.L."/>
            <person name="Osoegawa K."/>
            <person name="de Jong P.J."/>
            <person name="Hrdy I."/>
            <person name="Horvathova L."/>
            <person name="Zubacova Z."/>
            <person name="Dolezal P."/>
            <person name="Malik S.B."/>
            <person name="Logsdon J.M. Jr."/>
            <person name="Henze K."/>
            <person name="Gupta A."/>
            <person name="Wang C.C."/>
            <person name="Dunne R.L."/>
            <person name="Upcroft J.A."/>
            <person name="Upcroft P."/>
            <person name="White O."/>
            <person name="Salzberg S.L."/>
            <person name="Tang P."/>
            <person name="Chiu C.-H."/>
            <person name="Lee Y.-S."/>
            <person name="Embley T.M."/>
            <person name="Coombs G.H."/>
            <person name="Mottram J.C."/>
            <person name="Tachezy J."/>
            <person name="Fraser-Liggett C.M."/>
            <person name="Johnson P.J."/>
        </authorList>
    </citation>
    <scope>NUCLEOTIDE SEQUENCE [LARGE SCALE GENOMIC DNA]</scope>
    <source>
        <strain evidence="3">G3</strain>
    </source>
</reference>
<dbReference type="Pfam" id="PF01167">
    <property type="entry name" value="Tub"/>
    <property type="match status" value="1"/>
</dbReference>
<dbReference type="AlphaFoldDB" id="A2DRE0"/>
<dbReference type="SMR" id="A2DRE0"/>
<dbReference type="Gene3D" id="3.20.90.10">
    <property type="entry name" value="Tubby Protein, Chain A"/>
    <property type="match status" value="1"/>
</dbReference>
<evidence type="ECO:0000313" key="3">
    <source>
        <dbReference type="EMBL" id="EAY17066.1"/>
    </source>
</evidence>
<dbReference type="VEuPathDB" id="TrichDB:TVAGG3_0513280"/>
<gene>
    <name evidence="3" type="ORF">TVAG_297450</name>
</gene>
<dbReference type="InterPro" id="IPR025659">
    <property type="entry name" value="Tubby-like_C"/>
</dbReference>
<evidence type="ECO:0000259" key="2">
    <source>
        <dbReference type="Pfam" id="PF01167"/>
    </source>
</evidence>
<feature type="domain" description="Tubby C-terminal" evidence="2">
    <location>
        <begin position="240"/>
        <end position="378"/>
    </location>
</feature>
<feature type="region of interest" description="Disordered" evidence="1">
    <location>
        <begin position="85"/>
        <end position="161"/>
    </location>
</feature>
<accession>A2DRE0</accession>
<dbReference type="InParanoid" id="A2DRE0"/>
<dbReference type="KEGG" id="tva:4775080"/>
<keyword evidence="4" id="KW-1185">Reference proteome</keyword>
<organism evidence="3 4">
    <name type="scientific">Trichomonas vaginalis (strain ATCC PRA-98 / G3)</name>
    <dbReference type="NCBI Taxonomy" id="412133"/>
    <lineage>
        <taxon>Eukaryota</taxon>
        <taxon>Metamonada</taxon>
        <taxon>Parabasalia</taxon>
        <taxon>Trichomonadida</taxon>
        <taxon>Trichomonadidae</taxon>
        <taxon>Trichomonas</taxon>
    </lineage>
</organism>
<dbReference type="RefSeq" id="XP_001329289.1">
    <property type="nucleotide sequence ID" value="XM_001329254.1"/>
</dbReference>
<name>A2DRE0_TRIV3</name>
<evidence type="ECO:0000313" key="4">
    <source>
        <dbReference type="Proteomes" id="UP000001542"/>
    </source>
</evidence>
<evidence type="ECO:0000256" key="1">
    <source>
        <dbReference type="SAM" id="MobiDB-lite"/>
    </source>
</evidence>